<protein>
    <submittedName>
        <fullName evidence="3">Uncharacterized protein</fullName>
    </submittedName>
</protein>
<dbReference type="EMBL" id="PNFZ01000008">
    <property type="protein sequence ID" value="PMB97320.1"/>
    <property type="molecule type" value="Genomic_DNA"/>
</dbReference>
<evidence type="ECO:0000256" key="1">
    <source>
        <dbReference type="SAM" id="MobiDB-lite"/>
    </source>
</evidence>
<organism evidence="3 4">
    <name type="scientific">Brevibacterium luteolum</name>
    <dbReference type="NCBI Taxonomy" id="199591"/>
    <lineage>
        <taxon>Bacteria</taxon>
        <taxon>Bacillati</taxon>
        <taxon>Actinomycetota</taxon>
        <taxon>Actinomycetes</taxon>
        <taxon>Micrococcales</taxon>
        <taxon>Brevibacteriaceae</taxon>
        <taxon>Brevibacterium</taxon>
    </lineage>
</organism>
<name>A0A2N6PF63_9MICO</name>
<dbReference type="RefSeq" id="WP_102162905.1">
    <property type="nucleotide sequence ID" value="NZ_PNFZ01000008.1"/>
</dbReference>
<evidence type="ECO:0000313" key="4">
    <source>
        <dbReference type="Proteomes" id="UP000235703"/>
    </source>
</evidence>
<keyword evidence="2" id="KW-0472">Membrane</keyword>
<reference evidence="3 4" key="1">
    <citation type="submission" date="2017-09" db="EMBL/GenBank/DDBJ databases">
        <title>Bacterial strain isolated from the female urinary microbiota.</title>
        <authorList>
            <person name="Thomas-White K."/>
            <person name="Kumar N."/>
            <person name="Forster S."/>
            <person name="Putonti C."/>
            <person name="Lawley T."/>
            <person name="Wolfe A.J."/>
        </authorList>
    </citation>
    <scope>NUCLEOTIDE SEQUENCE [LARGE SCALE GENOMIC DNA]</scope>
    <source>
        <strain evidence="3 4">UMB0680</strain>
    </source>
</reference>
<keyword evidence="4" id="KW-1185">Reference proteome</keyword>
<accession>A0A2N6PF63</accession>
<proteinExistence type="predicted"/>
<dbReference type="Proteomes" id="UP000235703">
    <property type="component" value="Unassembled WGS sequence"/>
</dbReference>
<evidence type="ECO:0000313" key="3">
    <source>
        <dbReference type="EMBL" id="PMB97320.1"/>
    </source>
</evidence>
<evidence type="ECO:0000256" key="2">
    <source>
        <dbReference type="SAM" id="Phobius"/>
    </source>
</evidence>
<keyword evidence="2" id="KW-0812">Transmembrane</keyword>
<feature type="transmembrane region" description="Helical" evidence="2">
    <location>
        <begin position="412"/>
        <end position="436"/>
    </location>
</feature>
<dbReference type="AlphaFoldDB" id="A0A2N6PF63"/>
<keyword evidence="2" id="KW-1133">Transmembrane helix</keyword>
<dbReference type="OrthoDB" id="4333421at2"/>
<feature type="region of interest" description="Disordered" evidence="1">
    <location>
        <begin position="35"/>
        <end position="56"/>
    </location>
</feature>
<sequence length="441" mass="45887">MTRAPLAQRLAAGIASAGLVAVLALAGGTTLPAPALATERGEPGGTEVTGGNSVDDAAEIEPGSYADEISYEHVDFGENHPASTYRISLEDGQSGYVSASMLRPEDAGSDAVGAAELEITVAAPADPSCSVSQSSRVSGNETGPVSVSISTGVLDGNNPNDSCFQRGGSFIVSVAWSETYDGLPQTLPLELQYVRQAATAWSQLPEPEENPAFAEFLPESRGEAETLSPGWSFNTATELTEADAIVDAEVGRPLFFRAPLSTGQQLSLRARTASPADHTLTLRVFDPNLRPVAVARPGDEGAPDSDMPDANGTGTDASISIADSGGTTALTTRYPVNPRHEFVEFDDAKASSIAGDYYIVVTIEPPLIDDPATGTHQVRLSWESQGEPFDSAPEVEGAGAAPSYLGMELGTWVRIGGLGLGSVFLAIAGLLAILAIRRARR</sequence>
<comment type="caution">
    <text evidence="3">The sequence shown here is derived from an EMBL/GenBank/DDBJ whole genome shotgun (WGS) entry which is preliminary data.</text>
</comment>
<gene>
    <name evidence="3" type="ORF">CJ198_12320</name>
</gene>
<feature type="region of interest" description="Disordered" evidence="1">
    <location>
        <begin position="294"/>
        <end position="323"/>
    </location>
</feature>